<dbReference type="PANTHER" id="PTHR31576">
    <property type="entry name" value="TATA BOX-BINDING PROTEIN-ASSOCIATED FACTOR RNA POLYMERASE I SUBUNIT B"/>
    <property type="match status" value="1"/>
</dbReference>
<dbReference type="GO" id="GO:0070860">
    <property type="term" value="C:RNA polymerase I core factor complex"/>
    <property type="evidence" value="ECO:0007669"/>
    <property type="project" value="InterPro"/>
</dbReference>
<keyword evidence="4" id="KW-0863">Zinc-finger</keyword>
<dbReference type="AlphaFoldDB" id="A0A0N5B6L1"/>
<dbReference type="WBParaSite" id="SPAL_0000169900.1">
    <property type="protein sequence ID" value="SPAL_0000169900.1"/>
    <property type="gene ID" value="SPAL_0000169900"/>
</dbReference>
<keyword evidence="6" id="KW-0805">Transcription regulation</keyword>
<evidence type="ECO:0000313" key="12">
    <source>
        <dbReference type="Proteomes" id="UP000046392"/>
    </source>
</evidence>
<proteinExistence type="inferred from homology"/>
<keyword evidence="12" id="KW-1185">Reference proteome</keyword>
<dbReference type="PANTHER" id="PTHR31576:SF2">
    <property type="entry name" value="TATA BOX-BINDING PROTEIN-ASSOCIATED FACTOR RNA POLYMERASE I SUBUNIT B"/>
    <property type="match status" value="1"/>
</dbReference>
<comment type="subcellular location">
    <subcellularLocation>
        <location evidence="1">Nucleus</location>
        <location evidence="1">Nucleolus</location>
    </subcellularLocation>
</comment>
<keyword evidence="10" id="KW-0175">Coiled coil</keyword>
<keyword evidence="11" id="KW-1133">Transmembrane helix</keyword>
<keyword evidence="7" id="KW-0238">DNA-binding</keyword>
<evidence type="ECO:0000256" key="11">
    <source>
        <dbReference type="SAM" id="Phobius"/>
    </source>
</evidence>
<evidence type="ECO:0000256" key="10">
    <source>
        <dbReference type="SAM" id="Coils"/>
    </source>
</evidence>
<evidence type="ECO:0000256" key="9">
    <source>
        <dbReference type="ARBA" id="ARBA00023242"/>
    </source>
</evidence>
<keyword evidence="11" id="KW-0472">Membrane</keyword>
<dbReference type="Proteomes" id="UP000046392">
    <property type="component" value="Unplaced"/>
</dbReference>
<keyword evidence="3" id="KW-0479">Metal-binding</keyword>
<keyword evidence="8" id="KW-0804">Transcription</keyword>
<reference evidence="13" key="1">
    <citation type="submission" date="2017-02" db="UniProtKB">
        <authorList>
            <consortium name="WormBaseParasite"/>
        </authorList>
    </citation>
    <scope>IDENTIFICATION</scope>
</reference>
<evidence type="ECO:0000256" key="3">
    <source>
        <dbReference type="ARBA" id="ARBA00022723"/>
    </source>
</evidence>
<accession>A0A0N5B6L1</accession>
<evidence type="ECO:0000256" key="2">
    <source>
        <dbReference type="ARBA" id="ARBA00006899"/>
    </source>
</evidence>
<evidence type="ECO:0000256" key="6">
    <source>
        <dbReference type="ARBA" id="ARBA00023015"/>
    </source>
</evidence>
<evidence type="ECO:0000256" key="7">
    <source>
        <dbReference type="ARBA" id="ARBA00023125"/>
    </source>
</evidence>
<dbReference type="GO" id="GO:0005668">
    <property type="term" value="C:RNA polymerase transcription factor SL1 complex"/>
    <property type="evidence" value="ECO:0007669"/>
    <property type="project" value="TreeGrafter"/>
</dbReference>
<evidence type="ECO:0000256" key="5">
    <source>
        <dbReference type="ARBA" id="ARBA00022833"/>
    </source>
</evidence>
<dbReference type="GO" id="GO:0001164">
    <property type="term" value="F:RNA polymerase I core promoter sequence-specific DNA binding"/>
    <property type="evidence" value="ECO:0007669"/>
    <property type="project" value="InterPro"/>
</dbReference>
<evidence type="ECO:0000256" key="4">
    <source>
        <dbReference type="ARBA" id="ARBA00022771"/>
    </source>
</evidence>
<evidence type="ECO:0000313" key="13">
    <source>
        <dbReference type="WBParaSite" id="SPAL_0000169900.1"/>
    </source>
</evidence>
<dbReference type="GO" id="GO:0008270">
    <property type="term" value="F:zinc ion binding"/>
    <property type="evidence" value="ECO:0007669"/>
    <property type="project" value="UniProtKB-KW"/>
</dbReference>
<evidence type="ECO:0000256" key="8">
    <source>
        <dbReference type="ARBA" id="ARBA00023163"/>
    </source>
</evidence>
<keyword evidence="5" id="KW-0862">Zinc</keyword>
<organism evidence="12 13">
    <name type="scientific">Strongyloides papillosus</name>
    <name type="common">Intestinal threadworm</name>
    <dbReference type="NCBI Taxonomy" id="174720"/>
    <lineage>
        <taxon>Eukaryota</taxon>
        <taxon>Metazoa</taxon>
        <taxon>Ecdysozoa</taxon>
        <taxon>Nematoda</taxon>
        <taxon>Chromadorea</taxon>
        <taxon>Rhabditida</taxon>
        <taxon>Tylenchina</taxon>
        <taxon>Panagrolaimomorpha</taxon>
        <taxon>Strongyloidoidea</taxon>
        <taxon>Strongyloididae</taxon>
        <taxon>Strongyloides</taxon>
    </lineage>
</organism>
<evidence type="ECO:0000256" key="1">
    <source>
        <dbReference type="ARBA" id="ARBA00004604"/>
    </source>
</evidence>
<dbReference type="STRING" id="174720.A0A0N5B6L1"/>
<feature type="coiled-coil region" evidence="10">
    <location>
        <begin position="152"/>
        <end position="179"/>
    </location>
</feature>
<name>A0A0N5B6L1_STREA</name>
<dbReference type="InterPro" id="IPR033599">
    <property type="entry name" value="TAF1B/Rrn7"/>
</dbReference>
<comment type="similarity">
    <text evidence="2">Belongs to the RRN7/TAF1B family.</text>
</comment>
<protein>
    <submittedName>
        <fullName evidence="13">TATA box-binding protein-associated factor RNA polymerase I subunit B</fullName>
    </submittedName>
</protein>
<keyword evidence="9" id="KW-0539">Nucleus</keyword>
<feature type="transmembrane region" description="Helical" evidence="11">
    <location>
        <begin position="233"/>
        <end position="256"/>
    </location>
</feature>
<sequence>MSLECANCRSSDFYLEDGYYCCKECGAQTDAVDYQEVVTNVHFSHSAGKDAKEKVVDEKKSSKVGAKQQYFGRSFYNVDDFNECLDRIGTRLASSTQIIYSICSVLVEKCGASEDLYDVCMGLFQKYLATYKVAFCKEELNDGSEEIFSIQIRLKERELNRLIKERQKQANELMEKEINDRLMNLDLFGPIGNVEERERRQVDNFNITLKPEDYYRVRETSVSKKALTRAGHIYLNLDMLIAIIYMSLVYTGTHFIQMADLLRWQREGRFPVTQDHINDIQIVNYDNTSSTFKVQHQICGENLQKTNSSPLSKCNYSSMFLWQFLSLPRLVLPLDSFDELVGRYIYDLNLPKSFGSRIQEYRKIFNPLKNQNCDLWKEYFPLIDNCVDVVESQFTTEKGRNDSSNFYKITLPKTFVRQRLVDTSFIDIPIEVKAMALILFAIKQEFSFNNKDEFEKPNDNDCFYFVDWLKQLNFRTQLADGKSVDYVTSERNLYTFKCGDKKVYDHRGYQLSYMFNDQFDSKFDHQIPSKSRMFMNQKLLADGLEGVNYVPRESNNDGVLFTPIKFYGEECICENSLEHNDTVLLIKKDFSNYKLKDFKDIEEKGHYLFPPADGVNCLSTERKFNGEETRCSIYFSTQNLLTVYESIRDSLPKLFNQLLYLLSKVIGEWPHILYFAFLAVENAIVYREEFELFKTFLINNNGVVIGKHQKGNYCVAMYLNNSEGNFFDLKIKKYVEHINYSSSSDELVPKHFQSFSNSTIPHIGLCLKNHRT</sequence>
<keyword evidence="11" id="KW-0812">Transmembrane</keyword>
<dbReference type="GO" id="GO:0042790">
    <property type="term" value="P:nucleolar large rRNA transcription by RNA polymerase I"/>
    <property type="evidence" value="ECO:0007669"/>
    <property type="project" value="TreeGrafter"/>
</dbReference>